<dbReference type="RefSeq" id="WP_243995965.1">
    <property type="nucleotide sequence ID" value="NZ_JALHLE010000036.1"/>
</dbReference>
<sequence>MMALFRAGPWLLAAAAAATTLPAQAQEADSALAPTTAAAPNDTTDATLIEPLPLWTVAASTGISNRDDGPDGTWEALSLTRQLGRGYVRGALMRYHGTLLQADTALPSDYLVGTVAAGGNFSGWVTDGWLSLGRQDYGKISTPEGSRSSTGATGSTYFAIGGDFGKVLPLGHDWYLTPTATASYAHGKLLRPAPTETTFKDVETDEPTWSLSAAVRLDHAFGPGKRHYAGISVSRNWTSNAVSAVYPVSVDDETGTVDLASRHYADNWFEAGVTANMELTPTLHLDVFATRGTGMSSGNTTSAGISLRKSF</sequence>
<name>A0ABT0B687_9SPHN</name>
<comment type="caution">
    <text evidence="3">The sequence shown here is derived from an EMBL/GenBank/DDBJ whole genome shotgun (WGS) entry which is preliminary data.</text>
</comment>
<keyword evidence="4" id="KW-1185">Reference proteome</keyword>
<dbReference type="Pfam" id="PF03797">
    <property type="entry name" value="Autotransporter"/>
    <property type="match status" value="1"/>
</dbReference>
<protein>
    <submittedName>
        <fullName evidence="3">Autotransporter outer membrane beta-barrel domain-containing protein</fullName>
    </submittedName>
</protein>
<evidence type="ECO:0000259" key="2">
    <source>
        <dbReference type="Pfam" id="PF03797"/>
    </source>
</evidence>
<dbReference type="InterPro" id="IPR036709">
    <property type="entry name" value="Autotransporte_beta_dom_sf"/>
</dbReference>
<evidence type="ECO:0000313" key="3">
    <source>
        <dbReference type="EMBL" id="MCJ2180542.1"/>
    </source>
</evidence>
<evidence type="ECO:0000256" key="1">
    <source>
        <dbReference type="SAM" id="SignalP"/>
    </source>
</evidence>
<feature type="signal peptide" evidence="1">
    <location>
        <begin position="1"/>
        <end position="25"/>
    </location>
</feature>
<dbReference type="Gene3D" id="2.40.128.130">
    <property type="entry name" value="Autotransporter beta-domain"/>
    <property type="match status" value="1"/>
</dbReference>
<accession>A0ABT0B687</accession>
<organism evidence="3 4">
    <name type="scientific">Novosphingobium album</name>
    <name type="common">ex Hu et al. 2023</name>
    <dbReference type="NCBI Taxonomy" id="2930093"/>
    <lineage>
        <taxon>Bacteria</taxon>
        <taxon>Pseudomonadati</taxon>
        <taxon>Pseudomonadota</taxon>
        <taxon>Alphaproteobacteria</taxon>
        <taxon>Sphingomonadales</taxon>
        <taxon>Sphingomonadaceae</taxon>
        <taxon>Novosphingobium</taxon>
    </lineage>
</organism>
<proteinExistence type="predicted"/>
<feature type="domain" description="Autotransporter" evidence="2">
    <location>
        <begin position="114"/>
        <end position="286"/>
    </location>
</feature>
<dbReference type="Proteomes" id="UP001162880">
    <property type="component" value="Unassembled WGS sequence"/>
</dbReference>
<feature type="chain" id="PRO_5046978476" evidence="1">
    <location>
        <begin position="26"/>
        <end position="311"/>
    </location>
</feature>
<keyword evidence="1" id="KW-0732">Signal</keyword>
<dbReference type="SUPFAM" id="SSF103515">
    <property type="entry name" value="Autotransporter"/>
    <property type="match status" value="1"/>
</dbReference>
<evidence type="ECO:0000313" key="4">
    <source>
        <dbReference type="Proteomes" id="UP001162880"/>
    </source>
</evidence>
<reference evidence="3" key="1">
    <citation type="submission" date="2022-03" db="EMBL/GenBank/DDBJ databases">
        <title>Identification of a novel bacterium isolated from mangrove sediments.</title>
        <authorList>
            <person name="Pan X."/>
        </authorList>
    </citation>
    <scope>NUCLEOTIDE SEQUENCE</scope>
    <source>
        <strain evidence="3">B2580</strain>
    </source>
</reference>
<gene>
    <name evidence="3" type="ORF">MTR64_18375</name>
</gene>
<dbReference type="EMBL" id="JALHLE010000036">
    <property type="protein sequence ID" value="MCJ2180542.1"/>
    <property type="molecule type" value="Genomic_DNA"/>
</dbReference>
<dbReference type="InterPro" id="IPR005546">
    <property type="entry name" value="Autotransporte_beta"/>
</dbReference>